<feature type="compositionally biased region" description="Pro residues" evidence="8">
    <location>
        <begin position="65"/>
        <end position="74"/>
    </location>
</feature>
<feature type="compositionally biased region" description="Basic and acidic residues" evidence="8">
    <location>
        <begin position="21"/>
        <end position="30"/>
    </location>
</feature>
<name>A0A6B0S247_9CETA</name>
<feature type="compositionally biased region" description="Low complexity" evidence="8">
    <location>
        <begin position="8"/>
        <end position="18"/>
    </location>
</feature>
<organism evidence="9 10">
    <name type="scientific">Bos mutus</name>
    <name type="common">wild yak</name>
    <dbReference type="NCBI Taxonomy" id="72004"/>
    <lineage>
        <taxon>Eukaryota</taxon>
        <taxon>Metazoa</taxon>
        <taxon>Chordata</taxon>
        <taxon>Craniata</taxon>
        <taxon>Vertebrata</taxon>
        <taxon>Euteleostomi</taxon>
        <taxon>Mammalia</taxon>
        <taxon>Eutheria</taxon>
        <taxon>Laurasiatheria</taxon>
        <taxon>Artiodactyla</taxon>
        <taxon>Ruminantia</taxon>
        <taxon>Pecora</taxon>
        <taxon>Bovidae</taxon>
        <taxon>Bovinae</taxon>
        <taxon>Bos</taxon>
    </lineage>
</organism>
<evidence type="ECO:0000256" key="8">
    <source>
        <dbReference type="SAM" id="MobiDB-lite"/>
    </source>
</evidence>
<dbReference type="PANTHER" id="PTHR38490:SF1">
    <property type="entry name" value="CYSTEINE AND TYROSINE-RICH PROTEIN 1"/>
    <property type="match status" value="1"/>
</dbReference>
<comment type="similarity">
    <text evidence="2">Belongs to the CYYR1 family.</text>
</comment>
<accession>A0A6B0S247</accession>
<keyword evidence="10" id="KW-1185">Reference proteome</keyword>
<keyword evidence="7" id="KW-0472">Membrane</keyword>
<evidence type="ECO:0000256" key="5">
    <source>
        <dbReference type="ARBA" id="ARBA00022729"/>
    </source>
</evidence>
<comment type="caution">
    <text evidence="9">The sequence shown here is derived from an EMBL/GenBank/DDBJ whole genome shotgun (WGS) entry which is preliminary data.</text>
</comment>
<dbReference type="AlphaFoldDB" id="A0A6B0S247"/>
<reference evidence="9" key="1">
    <citation type="submission" date="2019-10" db="EMBL/GenBank/DDBJ databases">
        <title>The sequence and de novo assembly of the wild yak genome.</title>
        <authorList>
            <person name="Liu Y."/>
        </authorList>
    </citation>
    <scope>NUCLEOTIDE SEQUENCE [LARGE SCALE GENOMIC DNA]</scope>
    <source>
        <strain evidence="9">WY2019</strain>
    </source>
</reference>
<proteinExistence type="inferred from homology"/>
<evidence type="ECO:0000256" key="4">
    <source>
        <dbReference type="ARBA" id="ARBA00022692"/>
    </source>
</evidence>
<evidence type="ECO:0000256" key="7">
    <source>
        <dbReference type="ARBA" id="ARBA00023136"/>
    </source>
</evidence>
<dbReference type="GO" id="GO:0016020">
    <property type="term" value="C:membrane"/>
    <property type="evidence" value="ECO:0007669"/>
    <property type="project" value="UniProtKB-SubCell"/>
</dbReference>
<sequence length="132" mass="14060">MKCEPGWPRTLDLLLSLPPDRPGDRQRDLGHNAAPRGRPGSPRKLPARWPGHRATPLSRALPAPSDRPPAPPSSPGAGVAFGSQLSLQTGSACPSVLARHLRPPVWMDARRVPGCPGVLLPKLVLLFVCAGR</sequence>
<dbReference type="EMBL" id="VBQZ03000139">
    <property type="protein sequence ID" value="MXQ95531.1"/>
    <property type="molecule type" value="Genomic_DNA"/>
</dbReference>
<evidence type="ECO:0000256" key="2">
    <source>
        <dbReference type="ARBA" id="ARBA00009401"/>
    </source>
</evidence>
<evidence type="ECO:0000313" key="10">
    <source>
        <dbReference type="Proteomes" id="UP000322234"/>
    </source>
</evidence>
<gene>
    <name evidence="9" type="ORF">E5288_WYG015245</name>
</gene>
<keyword evidence="4" id="KW-0812">Transmembrane</keyword>
<keyword evidence="5" id="KW-0732">Signal</keyword>
<dbReference type="PANTHER" id="PTHR38490">
    <property type="entry name" value="CYSTEINE AND TYROSINE-RICH PROTEIN 1"/>
    <property type="match status" value="1"/>
</dbReference>
<evidence type="ECO:0000256" key="3">
    <source>
        <dbReference type="ARBA" id="ARBA00016494"/>
    </source>
</evidence>
<evidence type="ECO:0000256" key="1">
    <source>
        <dbReference type="ARBA" id="ARBA00004479"/>
    </source>
</evidence>
<comment type="subcellular location">
    <subcellularLocation>
        <location evidence="1">Membrane</location>
        <topology evidence="1">Single-pass type I membrane protein</topology>
    </subcellularLocation>
</comment>
<dbReference type="InterPro" id="IPR022640">
    <property type="entry name" value="CYYR1"/>
</dbReference>
<evidence type="ECO:0000256" key="6">
    <source>
        <dbReference type="ARBA" id="ARBA00022989"/>
    </source>
</evidence>
<protein>
    <recommendedName>
        <fullName evidence="3">Cysteine and tyrosine-rich protein 1</fullName>
    </recommendedName>
</protein>
<keyword evidence="6" id="KW-1133">Transmembrane helix</keyword>
<feature type="region of interest" description="Disordered" evidence="8">
    <location>
        <begin position="1"/>
        <end position="83"/>
    </location>
</feature>
<dbReference type="Proteomes" id="UP000322234">
    <property type="component" value="Unassembled WGS sequence"/>
</dbReference>
<evidence type="ECO:0000313" key="9">
    <source>
        <dbReference type="EMBL" id="MXQ95531.1"/>
    </source>
</evidence>